<protein>
    <submittedName>
        <fullName evidence="1">Uncharacterized protein</fullName>
    </submittedName>
</protein>
<organism evidence="1 2">
    <name type="scientific">Prunus yedoensis var. nudiflora</name>
    <dbReference type="NCBI Taxonomy" id="2094558"/>
    <lineage>
        <taxon>Eukaryota</taxon>
        <taxon>Viridiplantae</taxon>
        <taxon>Streptophyta</taxon>
        <taxon>Embryophyta</taxon>
        <taxon>Tracheophyta</taxon>
        <taxon>Spermatophyta</taxon>
        <taxon>Magnoliopsida</taxon>
        <taxon>eudicotyledons</taxon>
        <taxon>Gunneridae</taxon>
        <taxon>Pentapetalae</taxon>
        <taxon>rosids</taxon>
        <taxon>fabids</taxon>
        <taxon>Rosales</taxon>
        <taxon>Rosaceae</taxon>
        <taxon>Amygdaloideae</taxon>
        <taxon>Amygdaleae</taxon>
        <taxon>Prunus</taxon>
    </lineage>
</organism>
<name>A0A314UVQ8_PRUYE</name>
<accession>A0A314UVQ8</accession>
<gene>
    <name evidence="1" type="ORF">Pyn_19606</name>
</gene>
<proteinExistence type="predicted"/>
<dbReference type="Proteomes" id="UP000250321">
    <property type="component" value="Unassembled WGS sequence"/>
</dbReference>
<evidence type="ECO:0000313" key="2">
    <source>
        <dbReference type="Proteomes" id="UP000250321"/>
    </source>
</evidence>
<reference evidence="1 2" key="1">
    <citation type="submission" date="2018-02" db="EMBL/GenBank/DDBJ databases">
        <title>Draft genome of wild Prunus yedoensis var. nudiflora.</title>
        <authorList>
            <person name="Baek S."/>
            <person name="Kim J.-H."/>
            <person name="Choi K."/>
            <person name="Kim G.-B."/>
            <person name="Cho A."/>
            <person name="Jang H."/>
            <person name="Shin C.-H."/>
            <person name="Yu H.-J."/>
            <person name="Mun J.-H."/>
        </authorList>
    </citation>
    <scope>NUCLEOTIDE SEQUENCE [LARGE SCALE GENOMIC DNA]</scope>
    <source>
        <strain evidence="2">cv. Jeju island</strain>
        <tissue evidence="1">Leaf</tissue>
    </source>
</reference>
<keyword evidence="2" id="KW-1185">Reference proteome</keyword>
<comment type="caution">
    <text evidence="1">The sequence shown here is derived from an EMBL/GenBank/DDBJ whole genome shotgun (WGS) entry which is preliminary data.</text>
</comment>
<dbReference type="EMBL" id="PJQY01002936">
    <property type="protein sequence ID" value="PQM41607.1"/>
    <property type="molecule type" value="Genomic_DNA"/>
</dbReference>
<sequence>METPIEETDQFFAVAPWDEIPLEVKAESIKLVEQQTHDVGVELTQSESAIFEVVEVDNSLAIVQLEQ</sequence>
<evidence type="ECO:0000313" key="1">
    <source>
        <dbReference type="EMBL" id="PQM41607.1"/>
    </source>
</evidence>
<dbReference type="AlphaFoldDB" id="A0A314UVQ8"/>